<feature type="transmembrane region" description="Helical" evidence="9">
    <location>
        <begin position="71"/>
        <end position="92"/>
    </location>
</feature>
<keyword evidence="2 9" id="KW-1003">Cell membrane</keyword>
<dbReference type="InterPro" id="IPR022929">
    <property type="entry name" value="Put_MntP"/>
</dbReference>
<feature type="signal peptide" evidence="10">
    <location>
        <begin position="1"/>
        <end position="19"/>
    </location>
</feature>
<evidence type="ECO:0000256" key="5">
    <source>
        <dbReference type="ARBA" id="ARBA00022989"/>
    </source>
</evidence>
<evidence type="ECO:0000256" key="9">
    <source>
        <dbReference type="HAMAP-Rule" id="MF_01521"/>
    </source>
</evidence>
<dbReference type="PANTHER" id="PTHR35529">
    <property type="entry name" value="MANGANESE EFFLUX PUMP MNTP-RELATED"/>
    <property type="match status" value="1"/>
</dbReference>
<evidence type="ECO:0000256" key="7">
    <source>
        <dbReference type="ARBA" id="ARBA00023136"/>
    </source>
</evidence>
<comment type="subcellular location">
    <subcellularLocation>
        <location evidence="9">Cell membrane</location>
        <topology evidence="9">Multi-pass membrane protein</topology>
    </subcellularLocation>
</comment>
<dbReference type="PANTHER" id="PTHR35529:SF1">
    <property type="entry name" value="MANGANESE EFFLUX PUMP MNTP-RELATED"/>
    <property type="match status" value="1"/>
</dbReference>
<evidence type="ECO:0000256" key="10">
    <source>
        <dbReference type="SAM" id="SignalP"/>
    </source>
</evidence>
<keyword evidence="7 9" id="KW-0472">Membrane</keyword>
<dbReference type="EMBL" id="FLUP01000002">
    <property type="protein sequence ID" value="SBW11386.1"/>
    <property type="molecule type" value="Genomic_DNA"/>
</dbReference>
<accession>A0A212KI23</accession>
<dbReference type="GO" id="GO:0005886">
    <property type="term" value="C:plasma membrane"/>
    <property type="evidence" value="ECO:0007669"/>
    <property type="project" value="UniProtKB-SubCell"/>
</dbReference>
<evidence type="ECO:0000256" key="8">
    <source>
        <dbReference type="ARBA" id="ARBA00023211"/>
    </source>
</evidence>
<sequence>MSFFAVLLLAVALSMDAFAVALASGCALRVPQARHYFRLSAAFGFFQFAMPVVGWYLGITVRSYMEAWDHWIAFALLAWIGGKMVLSGFSALRASSSCPRPSVDPTAGRNLLVLSVATSIDALAVGLSFAILGTSVWSPALMIGLVCAVITAVGVYLGKALANLCAVNGWAELLGGLTLLAIACNTLREHNVFG</sequence>
<dbReference type="InterPro" id="IPR003810">
    <property type="entry name" value="Mntp/YtaF"/>
</dbReference>
<keyword evidence="8 9" id="KW-0464">Manganese</keyword>
<dbReference type="AlphaFoldDB" id="A0A212KI23"/>
<evidence type="ECO:0000256" key="1">
    <source>
        <dbReference type="ARBA" id="ARBA00022448"/>
    </source>
</evidence>
<keyword evidence="10" id="KW-0732">Signal</keyword>
<gene>
    <name evidence="9 11" type="primary">mntP</name>
    <name evidence="11" type="ORF">KM92DES2_20050</name>
</gene>
<keyword evidence="4 9" id="KW-0812">Transmembrane</keyword>
<reference evidence="11" key="1">
    <citation type="submission" date="2016-04" db="EMBL/GenBank/DDBJ databases">
        <authorList>
            <person name="Evans L.H."/>
            <person name="Alamgir A."/>
            <person name="Owens N."/>
            <person name="Weber N.D."/>
            <person name="Virtaneva K."/>
            <person name="Barbian K."/>
            <person name="Babar A."/>
            <person name="Rosenke K."/>
        </authorList>
    </citation>
    <scope>NUCLEOTIDE SEQUENCE</scope>
    <source>
        <strain evidence="11">92-2</strain>
    </source>
</reference>
<keyword evidence="5 9" id="KW-1133">Transmembrane helix</keyword>
<evidence type="ECO:0000256" key="2">
    <source>
        <dbReference type="ARBA" id="ARBA00022475"/>
    </source>
</evidence>
<feature type="transmembrane region" description="Helical" evidence="9">
    <location>
        <begin position="39"/>
        <end position="59"/>
    </location>
</feature>
<dbReference type="GO" id="GO:0005384">
    <property type="term" value="F:manganese ion transmembrane transporter activity"/>
    <property type="evidence" value="ECO:0007669"/>
    <property type="project" value="UniProtKB-UniRule"/>
</dbReference>
<feature type="chain" id="PRO_5012645822" description="Putative manganese efflux pump MntP" evidence="10">
    <location>
        <begin position="20"/>
        <end position="194"/>
    </location>
</feature>
<keyword evidence="1 9" id="KW-0813">Transport</keyword>
<dbReference type="RefSeq" id="WP_215647362.1">
    <property type="nucleotide sequence ID" value="NZ_CAKSVL010000026.1"/>
</dbReference>
<evidence type="ECO:0000256" key="4">
    <source>
        <dbReference type="ARBA" id="ARBA00022692"/>
    </source>
</evidence>
<evidence type="ECO:0000256" key="6">
    <source>
        <dbReference type="ARBA" id="ARBA00023065"/>
    </source>
</evidence>
<feature type="transmembrane region" description="Helical" evidence="9">
    <location>
        <begin position="112"/>
        <end position="132"/>
    </location>
</feature>
<organism evidence="11">
    <name type="scientific">uncultured Desulfovibrio sp</name>
    <dbReference type="NCBI Taxonomy" id="167968"/>
    <lineage>
        <taxon>Bacteria</taxon>
        <taxon>Pseudomonadati</taxon>
        <taxon>Thermodesulfobacteriota</taxon>
        <taxon>Desulfovibrionia</taxon>
        <taxon>Desulfovibrionales</taxon>
        <taxon>Desulfovibrionaceae</taxon>
        <taxon>Desulfovibrio</taxon>
        <taxon>environmental samples</taxon>
    </lineage>
</organism>
<comment type="function">
    <text evidence="9">Probably functions as a manganese efflux pump.</text>
</comment>
<keyword evidence="3" id="KW-0997">Cell inner membrane</keyword>
<evidence type="ECO:0000256" key="3">
    <source>
        <dbReference type="ARBA" id="ARBA00022519"/>
    </source>
</evidence>
<protein>
    <recommendedName>
        <fullName evidence="9">Putative manganese efflux pump MntP</fullName>
    </recommendedName>
</protein>
<comment type="caution">
    <text evidence="9">Lacks conserved residue(s) required for the propagation of feature annotation.</text>
</comment>
<dbReference type="Pfam" id="PF02659">
    <property type="entry name" value="Mntp"/>
    <property type="match status" value="1"/>
</dbReference>
<comment type="similarity">
    <text evidence="9">Belongs to the MntP (TC 9.B.29) family.</text>
</comment>
<evidence type="ECO:0000313" key="11">
    <source>
        <dbReference type="EMBL" id="SBW11386.1"/>
    </source>
</evidence>
<feature type="transmembrane region" description="Helical" evidence="9">
    <location>
        <begin position="139"/>
        <end position="157"/>
    </location>
</feature>
<keyword evidence="6 9" id="KW-0406">Ion transport</keyword>
<dbReference type="HAMAP" id="MF_01521">
    <property type="entry name" value="MntP_pump"/>
    <property type="match status" value="1"/>
</dbReference>
<proteinExistence type="inferred from homology"/>
<name>A0A212KI23_9BACT</name>